<protein>
    <submittedName>
        <fullName evidence="1">Phage late control D family protein</fullName>
    </submittedName>
</protein>
<evidence type="ECO:0000313" key="1">
    <source>
        <dbReference type="EMBL" id="NWD44457.1"/>
    </source>
</evidence>
<reference evidence="1 2" key="1">
    <citation type="submission" date="2020-04" db="EMBL/GenBank/DDBJ databases">
        <title>Molecular characterization of pseudomonads from Agaricus bisporus reveal novel blotch 2 pathogens in Western Europe.</title>
        <authorList>
            <person name="Taparia T."/>
            <person name="Krijger M."/>
            <person name="Haynes E."/>
            <person name="Elpinstone J.G."/>
            <person name="Noble R."/>
            <person name="Van Der Wolf J."/>
        </authorList>
    </citation>
    <scope>NUCLEOTIDE SEQUENCE [LARGE SCALE GENOMIC DNA]</scope>
    <source>
        <strain evidence="1 2">IPO3753</strain>
    </source>
</reference>
<gene>
    <name evidence="1" type="ORF">HX826_21485</name>
</gene>
<dbReference type="SUPFAM" id="SSF69279">
    <property type="entry name" value="Phage tail proteins"/>
    <property type="match status" value="1"/>
</dbReference>
<sequence length="434" mass="47469">MIEAALSRVTGFLKDTVGRHKRDAAYPVPAFRLTVDGNDIAQLVSPRLMSLELTDNRGIEADQLSITLSDHDGLLSIPPKGAVVRLWLGWSDTGLVDKGTYTVDETEHSGAPDVLSIRARSADLRKGLKTKRERSWSNTTLGDVMGDIAIGNGLTATIAGALDGLPILQLDQANESDANLISRLGEEFDAVASVKAGCLLCMPAGGGKTASGLDLPHITLTRSDGDQHRYLMADRDSYDGVRAYFYDVNSAKKQEAIAGGGENLKDLRHTYSDKQSALRAARAEFNRLRRGSATLSYTLAMGRPDLIPELTYTLHGVKDEIDEIIWYGGNVQHNLSPDNGYTMSLELESKLPEDTVDDLAEENKLNHTGIIAYYRDDKTGKEKTMTAGDQAKPRRLLWLYANKNTAKRAVDREWKRLQAAKAEVEGPTSGRAKV</sequence>
<accession>A0AAJ3LJH2</accession>
<dbReference type="EMBL" id="JACAQR010000030">
    <property type="protein sequence ID" value="NWD44457.1"/>
    <property type="molecule type" value="Genomic_DNA"/>
</dbReference>
<dbReference type="RefSeq" id="WP_177026856.1">
    <property type="nucleotide sequence ID" value="NZ_JACAQR010000030.1"/>
</dbReference>
<dbReference type="Pfam" id="PF05954">
    <property type="entry name" value="Phage_GPD"/>
    <property type="match status" value="1"/>
</dbReference>
<comment type="caution">
    <text evidence="1">The sequence shown here is derived from an EMBL/GenBank/DDBJ whole genome shotgun (WGS) entry which is preliminary data.</text>
</comment>
<dbReference type="Proteomes" id="UP000546584">
    <property type="component" value="Unassembled WGS sequence"/>
</dbReference>
<name>A0AAJ3LJH2_9PSED</name>
<organism evidence="1 2">
    <name type="scientific">Pseudomonas yamanorum</name>
    <dbReference type="NCBI Taxonomy" id="515393"/>
    <lineage>
        <taxon>Bacteria</taxon>
        <taxon>Pseudomonadati</taxon>
        <taxon>Pseudomonadota</taxon>
        <taxon>Gammaproteobacteria</taxon>
        <taxon>Pseudomonadales</taxon>
        <taxon>Pseudomonadaceae</taxon>
        <taxon>Pseudomonas</taxon>
    </lineage>
</organism>
<dbReference type="AlphaFoldDB" id="A0AAJ3LJH2"/>
<evidence type="ECO:0000313" key="2">
    <source>
        <dbReference type="Proteomes" id="UP000546584"/>
    </source>
</evidence>
<proteinExistence type="predicted"/>